<keyword evidence="8" id="KW-1185">Reference proteome</keyword>
<dbReference type="EMBL" id="JANUGQ010000040">
    <property type="protein sequence ID" value="MCS0639647.1"/>
    <property type="molecule type" value="Genomic_DNA"/>
</dbReference>
<dbReference type="PANTHER" id="PTHR30011:SF16">
    <property type="entry name" value="C2H2 FINGER DOMAIN TRANSCRIPTION FACTOR (EUROFUNG)-RELATED"/>
    <property type="match status" value="1"/>
</dbReference>
<dbReference type="RefSeq" id="WP_258790974.1">
    <property type="nucleotide sequence ID" value="NZ_JANUGQ010000040.1"/>
</dbReference>
<feature type="compositionally biased region" description="Basic and acidic residues" evidence="5">
    <location>
        <begin position="357"/>
        <end position="373"/>
    </location>
</feature>
<accession>A0ABT2CRD2</accession>
<protein>
    <submittedName>
        <fullName evidence="7">LLM class flavin-dependent oxidoreductase</fullName>
    </submittedName>
</protein>
<dbReference type="Pfam" id="PF00296">
    <property type="entry name" value="Bac_luciferase"/>
    <property type="match status" value="1"/>
</dbReference>
<feature type="region of interest" description="Disordered" evidence="5">
    <location>
        <begin position="318"/>
        <end position="410"/>
    </location>
</feature>
<keyword evidence="1" id="KW-0285">Flavoprotein</keyword>
<dbReference type="Proteomes" id="UP001431313">
    <property type="component" value="Unassembled WGS sequence"/>
</dbReference>
<dbReference type="InterPro" id="IPR036661">
    <property type="entry name" value="Luciferase-like_sf"/>
</dbReference>
<evidence type="ECO:0000256" key="1">
    <source>
        <dbReference type="ARBA" id="ARBA00022630"/>
    </source>
</evidence>
<organism evidence="7 8">
    <name type="scientific">Streptomyces pyxinae</name>
    <dbReference type="NCBI Taxonomy" id="2970734"/>
    <lineage>
        <taxon>Bacteria</taxon>
        <taxon>Bacillati</taxon>
        <taxon>Actinomycetota</taxon>
        <taxon>Actinomycetes</taxon>
        <taxon>Kitasatosporales</taxon>
        <taxon>Streptomycetaceae</taxon>
        <taxon>Streptomyces</taxon>
    </lineage>
</organism>
<dbReference type="InterPro" id="IPR011251">
    <property type="entry name" value="Luciferase-like_dom"/>
</dbReference>
<name>A0ABT2CRD2_9ACTN</name>
<keyword evidence="3" id="KW-0560">Oxidoreductase</keyword>
<feature type="region of interest" description="Disordered" evidence="5">
    <location>
        <begin position="118"/>
        <end position="137"/>
    </location>
</feature>
<comment type="caution">
    <text evidence="7">The sequence shown here is derived from an EMBL/GenBank/DDBJ whole genome shotgun (WGS) entry which is preliminary data.</text>
</comment>
<proteinExistence type="predicted"/>
<evidence type="ECO:0000313" key="8">
    <source>
        <dbReference type="Proteomes" id="UP001431313"/>
    </source>
</evidence>
<evidence type="ECO:0000313" key="7">
    <source>
        <dbReference type="EMBL" id="MCS0639647.1"/>
    </source>
</evidence>
<evidence type="ECO:0000256" key="5">
    <source>
        <dbReference type="SAM" id="MobiDB-lite"/>
    </source>
</evidence>
<gene>
    <name evidence="7" type="ORF">NX801_29220</name>
</gene>
<dbReference type="InterPro" id="IPR051260">
    <property type="entry name" value="Diverse_substr_monoxygenases"/>
</dbReference>
<evidence type="ECO:0000256" key="2">
    <source>
        <dbReference type="ARBA" id="ARBA00022643"/>
    </source>
</evidence>
<feature type="compositionally biased region" description="Low complexity" evidence="5">
    <location>
        <begin position="382"/>
        <end position="395"/>
    </location>
</feature>
<dbReference type="SUPFAM" id="SSF51679">
    <property type="entry name" value="Bacterial luciferase-like"/>
    <property type="match status" value="1"/>
</dbReference>
<reference evidence="7" key="1">
    <citation type="submission" date="2022-08" db="EMBL/GenBank/DDBJ databases">
        <authorList>
            <person name="Somphong A."/>
            <person name="Phongsopitanun W."/>
        </authorList>
    </citation>
    <scope>NUCLEOTIDE SEQUENCE</scope>
    <source>
        <strain evidence="7">LP05-1</strain>
    </source>
</reference>
<dbReference type="Gene3D" id="3.20.20.30">
    <property type="entry name" value="Luciferase-like domain"/>
    <property type="match status" value="1"/>
</dbReference>
<dbReference type="PANTHER" id="PTHR30011">
    <property type="entry name" value="ALKANESULFONATE MONOOXYGENASE-RELATED"/>
    <property type="match status" value="1"/>
</dbReference>
<evidence type="ECO:0000256" key="3">
    <source>
        <dbReference type="ARBA" id="ARBA00023002"/>
    </source>
</evidence>
<feature type="compositionally biased region" description="Basic and acidic residues" evidence="5">
    <location>
        <begin position="125"/>
        <end position="137"/>
    </location>
</feature>
<sequence length="410" mass="42229">MTGGPGPLVGYELPGTGLPDPTRFLLETAAAAEAAGVGHLVLADRPAANPAPGGFGAPVGSAAPAALIAASLLAVRTTRVGLVVTATTAYTEPYDLARMIASVDHISHGRAGWRVVTGPDPAADANHRREGVDPATGREARAREYVPLVRDLWDTWEDDAFVHDKSTGRFIDAHGIHVLDHRGPALRVRGPLNVVRPPQGHPVCFADAADPLVADAADVLTTGDPDVPVTSAEAGGRPRLGVVTPFLAGTEAAARDLHARSGAPRSDRDRAVLVGDAGGIAERLRAWYERGAVDGFVFRFPSPAAIGEFTAAVLPRLRPAGRSGPAPSATTLRDHFGLARPANRLAERLTGAAGRQGGERDGGQTGGRDRGRTGEQTGGQAAGDPAGDHGAAPHPTGRPHTSGREKGLSA</sequence>
<feature type="domain" description="Luciferase-like" evidence="6">
    <location>
        <begin position="20"/>
        <end position="216"/>
    </location>
</feature>
<evidence type="ECO:0000256" key="4">
    <source>
        <dbReference type="ARBA" id="ARBA00023033"/>
    </source>
</evidence>
<keyword evidence="2" id="KW-0288">FMN</keyword>
<keyword evidence="4" id="KW-0503">Monooxygenase</keyword>
<evidence type="ECO:0000259" key="6">
    <source>
        <dbReference type="Pfam" id="PF00296"/>
    </source>
</evidence>